<evidence type="ECO:0000313" key="2">
    <source>
        <dbReference type="EMBL" id="KAK4205889.1"/>
    </source>
</evidence>
<evidence type="ECO:0000313" key="3">
    <source>
        <dbReference type="Proteomes" id="UP001301769"/>
    </source>
</evidence>
<sequence length="297" mass="34386">MRMAGTRNKPGLPSKNKLLPSRLVRQNRNTPGRMDRPNPTEKPTHDRGQPGRLFRRSARLRLTKPYQISTTHPEPQRSEDSIPAELPELLRQTVLPTNKTKEQKWRYVASGPVAGCSFILEHSACLGCTPGLPGKDDVTEFDWCVGQIKYRHSSTGILANKLVTQYWHWIDKTKKNSQENIFEYQVRQYTQSNKETTWDTYKNLDDFNLRLAELTEVKFAVDSHKIIIGTKQIDDVTRRGDVLADFMCNHMVHIKWRFLIFMANHGIGLAETTAENIEETWNRMNPDVLQWVNRDEA</sequence>
<dbReference type="EMBL" id="MU858680">
    <property type="protein sequence ID" value="KAK4205889.1"/>
    <property type="molecule type" value="Genomic_DNA"/>
</dbReference>
<dbReference type="AlphaFoldDB" id="A0AAN6XSG2"/>
<feature type="compositionally biased region" description="Basic residues" evidence="1">
    <location>
        <begin position="53"/>
        <end position="62"/>
    </location>
</feature>
<reference evidence="2" key="1">
    <citation type="journal article" date="2023" name="Mol. Phylogenet. Evol.">
        <title>Genome-scale phylogeny and comparative genomics of the fungal order Sordariales.</title>
        <authorList>
            <person name="Hensen N."/>
            <person name="Bonometti L."/>
            <person name="Westerberg I."/>
            <person name="Brannstrom I.O."/>
            <person name="Guillou S."/>
            <person name="Cros-Aarteil S."/>
            <person name="Calhoun S."/>
            <person name="Haridas S."/>
            <person name="Kuo A."/>
            <person name="Mondo S."/>
            <person name="Pangilinan J."/>
            <person name="Riley R."/>
            <person name="LaButti K."/>
            <person name="Andreopoulos B."/>
            <person name="Lipzen A."/>
            <person name="Chen C."/>
            <person name="Yan M."/>
            <person name="Daum C."/>
            <person name="Ng V."/>
            <person name="Clum A."/>
            <person name="Steindorff A."/>
            <person name="Ohm R.A."/>
            <person name="Martin F."/>
            <person name="Silar P."/>
            <person name="Natvig D.O."/>
            <person name="Lalanne C."/>
            <person name="Gautier V."/>
            <person name="Ament-Velasquez S.L."/>
            <person name="Kruys A."/>
            <person name="Hutchinson M.I."/>
            <person name="Powell A.J."/>
            <person name="Barry K."/>
            <person name="Miller A.N."/>
            <person name="Grigoriev I.V."/>
            <person name="Debuchy R."/>
            <person name="Gladieux P."/>
            <person name="Hiltunen Thoren M."/>
            <person name="Johannesson H."/>
        </authorList>
    </citation>
    <scope>NUCLEOTIDE SEQUENCE</scope>
    <source>
        <strain evidence="2">PSN293</strain>
    </source>
</reference>
<evidence type="ECO:0000256" key="1">
    <source>
        <dbReference type="SAM" id="MobiDB-lite"/>
    </source>
</evidence>
<keyword evidence="3" id="KW-1185">Reference proteome</keyword>
<reference evidence="2" key="2">
    <citation type="submission" date="2023-05" db="EMBL/GenBank/DDBJ databases">
        <authorList>
            <consortium name="Lawrence Berkeley National Laboratory"/>
            <person name="Steindorff A."/>
            <person name="Hensen N."/>
            <person name="Bonometti L."/>
            <person name="Westerberg I."/>
            <person name="Brannstrom I.O."/>
            <person name="Guillou S."/>
            <person name="Cros-Aarteil S."/>
            <person name="Calhoun S."/>
            <person name="Haridas S."/>
            <person name="Kuo A."/>
            <person name="Mondo S."/>
            <person name="Pangilinan J."/>
            <person name="Riley R."/>
            <person name="Labutti K."/>
            <person name="Andreopoulos B."/>
            <person name="Lipzen A."/>
            <person name="Chen C."/>
            <person name="Yanf M."/>
            <person name="Daum C."/>
            <person name="Ng V."/>
            <person name="Clum A."/>
            <person name="Ohm R."/>
            <person name="Martin F."/>
            <person name="Silar P."/>
            <person name="Natvig D."/>
            <person name="Lalanne C."/>
            <person name="Gautier V."/>
            <person name="Ament-Velasquez S.L."/>
            <person name="Kruys A."/>
            <person name="Hutchinson M.I."/>
            <person name="Powell A.J."/>
            <person name="Barry K."/>
            <person name="Miller A.N."/>
            <person name="Grigoriev I.V."/>
            <person name="Debuchy R."/>
            <person name="Gladieux P."/>
            <person name="Thoren M.H."/>
            <person name="Johannesson H."/>
        </authorList>
    </citation>
    <scope>NUCLEOTIDE SEQUENCE</scope>
    <source>
        <strain evidence="2">PSN293</strain>
    </source>
</reference>
<protein>
    <submittedName>
        <fullName evidence="2">Uncharacterized protein</fullName>
    </submittedName>
</protein>
<name>A0AAN6XSG2_9PEZI</name>
<feature type="region of interest" description="Disordered" evidence="1">
    <location>
        <begin position="1"/>
        <end position="82"/>
    </location>
</feature>
<organism evidence="2 3">
    <name type="scientific">Rhypophila decipiens</name>
    <dbReference type="NCBI Taxonomy" id="261697"/>
    <lineage>
        <taxon>Eukaryota</taxon>
        <taxon>Fungi</taxon>
        <taxon>Dikarya</taxon>
        <taxon>Ascomycota</taxon>
        <taxon>Pezizomycotina</taxon>
        <taxon>Sordariomycetes</taxon>
        <taxon>Sordariomycetidae</taxon>
        <taxon>Sordariales</taxon>
        <taxon>Naviculisporaceae</taxon>
        <taxon>Rhypophila</taxon>
    </lineage>
</organism>
<feature type="compositionally biased region" description="Basic and acidic residues" evidence="1">
    <location>
        <begin position="33"/>
        <end position="49"/>
    </location>
</feature>
<proteinExistence type="predicted"/>
<gene>
    <name evidence="2" type="ORF">QBC37DRAFT_435849</name>
</gene>
<dbReference type="Proteomes" id="UP001301769">
    <property type="component" value="Unassembled WGS sequence"/>
</dbReference>
<accession>A0AAN6XSG2</accession>
<comment type="caution">
    <text evidence="2">The sequence shown here is derived from an EMBL/GenBank/DDBJ whole genome shotgun (WGS) entry which is preliminary data.</text>
</comment>